<evidence type="ECO:0008006" key="5">
    <source>
        <dbReference type="Google" id="ProtNLM"/>
    </source>
</evidence>
<reference evidence="3 4" key="1">
    <citation type="journal article" date="2021" name="Commun. Biol.">
        <title>The genome of Shorea leprosula (Dipterocarpaceae) highlights the ecological relevance of drought in aseasonal tropical rainforests.</title>
        <authorList>
            <person name="Ng K.K.S."/>
            <person name="Kobayashi M.J."/>
            <person name="Fawcett J.A."/>
            <person name="Hatakeyama M."/>
            <person name="Paape T."/>
            <person name="Ng C.H."/>
            <person name="Ang C.C."/>
            <person name="Tnah L.H."/>
            <person name="Lee C.T."/>
            <person name="Nishiyama T."/>
            <person name="Sese J."/>
            <person name="O'Brien M.J."/>
            <person name="Copetti D."/>
            <person name="Mohd Noor M.I."/>
            <person name="Ong R.C."/>
            <person name="Putra M."/>
            <person name="Sireger I.Z."/>
            <person name="Indrioko S."/>
            <person name="Kosugi Y."/>
            <person name="Izuno A."/>
            <person name="Isagi Y."/>
            <person name="Lee S.L."/>
            <person name="Shimizu K.K."/>
        </authorList>
    </citation>
    <scope>NUCLEOTIDE SEQUENCE [LARGE SCALE GENOMIC DNA]</scope>
    <source>
        <strain evidence="3">214</strain>
    </source>
</reference>
<evidence type="ECO:0000256" key="2">
    <source>
        <dbReference type="SAM" id="MobiDB-lite"/>
    </source>
</evidence>
<proteinExistence type="predicted"/>
<comment type="caution">
    <text evidence="3">The sequence shown here is derived from an EMBL/GenBank/DDBJ whole genome shotgun (WGS) entry which is preliminary data.</text>
</comment>
<evidence type="ECO:0000256" key="1">
    <source>
        <dbReference type="PROSITE-ProRule" id="PRU10141"/>
    </source>
</evidence>
<feature type="region of interest" description="Disordered" evidence="2">
    <location>
        <begin position="1"/>
        <end position="46"/>
    </location>
</feature>
<sequence length="169" mass="19090">MAVEHKVAGVKNQENPERDSNLGENRNEFIVDQPPPRKVLDAQTKEGSSLQWKGMIGNIKKKSVRRFSVIPLITSYEISRKNIRRRLARLQGCEETDSDGMPVIKPSWKHFSYTELATATDNFSSENLLGKGGHAEVYKGRLSDGKVVAVKKIMKNDKEEETRVSDFLS</sequence>
<dbReference type="Gene3D" id="3.30.200.20">
    <property type="entry name" value="Phosphorylase Kinase, domain 1"/>
    <property type="match status" value="1"/>
</dbReference>
<dbReference type="SUPFAM" id="SSF56112">
    <property type="entry name" value="Protein kinase-like (PK-like)"/>
    <property type="match status" value="1"/>
</dbReference>
<dbReference type="InterPro" id="IPR046958">
    <property type="entry name" value="RBK1/2/STUNTED"/>
</dbReference>
<keyword evidence="4" id="KW-1185">Reference proteome</keyword>
<dbReference type="InterPro" id="IPR011009">
    <property type="entry name" value="Kinase-like_dom_sf"/>
</dbReference>
<dbReference type="PANTHER" id="PTHR47987">
    <property type="entry name" value="OS08G0249100 PROTEIN"/>
    <property type="match status" value="1"/>
</dbReference>
<dbReference type="PANTHER" id="PTHR47987:SF7">
    <property type="entry name" value="PROTEIN KINASE SUPERFAMILY PROTEIN"/>
    <property type="match status" value="1"/>
</dbReference>
<dbReference type="Proteomes" id="UP001054252">
    <property type="component" value="Unassembled WGS sequence"/>
</dbReference>
<dbReference type="AlphaFoldDB" id="A0AAV5LPN4"/>
<dbReference type="InterPro" id="IPR017441">
    <property type="entry name" value="Protein_kinase_ATP_BS"/>
</dbReference>
<keyword evidence="1" id="KW-0067">ATP-binding</keyword>
<accession>A0AAV5LPN4</accession>
<protein>
    <recommendedName>
        <fullName evidence="5">Protein kinase domain-containing protein</fullName>
    </recommendedName>
</protein>
<feature type="binding site" evidence="1">
    <location>
        <position position="152"/>
    </location>
    <ligand>
        <name>ATP</name>
        <dbReference type="ChEBI" id="CHEBI:30616"/>
    </ligand>
</feature>
<organism evidence="3 4">
    <name type="scientific">Rubroshorea leprosula</name>
    <dbReference type="NCBI Taxonomy" id="152421"/>
    <lineage>
        <taxon>Eukaryota</taxon>
        <taxon>Viridiplantae</taxon>
        <taxon>Streptophyta</taxon>
        <taxon>Embryophyta</taxon>
        <taxon>Tracheophyta</taxon>
        <taxon>Spermatophyta</taxon>
        <taxon>Magnoliopsida</taxon>
        <taxon>eudicotyledons</taxon>
        <taxon>Gunneridae</taxon>
        <taxon>Pentapetalae</taxon>
        <taxon>rosids</taxon>
        <taxon>malvids</taxon>
        <taxon>Malvales</taxon>
        <taxon>Dipterocarpaceae</taxon>
        <taxon>Rubroshorea</taxon>
    </lineage>
</organism>
<feature type="compositionally biased region" description="Basic and acidic residues" evidence="2">
    <location>
        <begin position="14"/>
        <end position="29"/>
    </location>
</feature>
<keyword evidence="1" id="KW-0547">Nucleotide-binding</keyword>
<dbReference type="GO" id="GO:0005524">
    <property type="term" value="F:ATP binding"/>
    <property type="evidence" value="ECO:0007669"/>
    <property type="project" value="UniProtKB-UniRule"/>
</dbReference>
<dbReference type="PROSITE" id="PS00107">
    <property type="entry name" value="PROTEIN_KINASE_ATP"/>
    <property type="match status" value="1"/>
</dbReference>
<name>A0AAV5LPN4_9ROSI</name>
<evidence type="ECO:0000313" key="3">
    <source>
        <dbReference type="EMBL" id="GKV39396.1"/>
    </source>
</evidence>
<evidence type="ECO:0000313" key="4">
    <source>
        <dbReference type="Proteomes" id="UP001054252"/>
    </source>
</evidence>
<gene>
    <name evidence="3" type="ORF">SLEP1_g47166</name>
</gene>
<dbReference type="EMBL" id="BPVZ01000134">
    <property type="protein sequence ID" value="GKV39396.1"/>
    <property type="molecule type" value="Genomic_DNA"/>
</dbReference>